<dbReference type="PANTHER" id="PTHR33755">
    <property type="entry name" value="TOXIN PARE1-RELATED"/>
    <property type="match status" value="1"/>
</dbReference>
<protein>
    <submittedName>
        <fullName evidence="3">Addiction module toxin, RelE/StbE family</fullName>
    </submittedName>
</protein>
<dbReference type="EMBL" id="CP003614">
    <property type="protein sequence ID" value="AFZ08354.1"/>
    <property type="molecule type" value="Genomic_DNA"/>
</dbReference>
<gene>
    <name evidence="3" type="ORF">Osc7112_4020</name>
</gene>
<sequence length="93" mass="10893">MKIKWLRQALRNLEQAHAYIVKDDPEAARQLILRIQSAVGQLAEFPFMGRVGRVEATRELVISNTSYLIIYRVKEENVEILRILHSSRKYPEN</sequence>
<dbReference type="OrthoDB" id="514150at2"/>
<dbReference type="InterPro" id="IPR035093">
    <property type="entry name" value="RelE/ParE_toxin_dom_sf"/>
</dbReference>
<dbReference type="PANTHER" id="PTHR33755:SF6">
    <property type="entry name" value="PLASMID STABILIZATION SYSTEM PROTEIN"/>
    <property type="match status" value="1"/>
</dbReference>
<proteinExistence type="inferred from homology"/>
<dbReference type="Pfam" id="PF05016">
    <property type="entry name" value="ParE_toxin"/>
    <property type="match status" value="1"/>
</dbReference>
<accession>K9VLD9</accession>
<comment type="similarity">
    <text evidence="1">Belongs to the RelE toxin family.</text>
</comment>
<dbReference type="eggNOG" id="COG3668">
    <property type="taxonomic scope" value="Bacteria"/>
</dbReference>
<evidence type="ECO:0000256" key="2">
    <source>
        <dbReference type="ARBA" id="ARBA00022649"/>
    </source>
</evidence>
<dbReference type="KEGG" id="oni:Osc7112_4020"/>
<dbReference type="AlphaFoldDB" id="K9VLD9"/>
<dbReference type="HOGENOM" id="CLU_147162_11_2_3"/>
<evidence type="ECO:0000256" key="1">
    <source>
        <dbReference type="ARBA" id="ARBA00006226"/>
    </source>
</evidence>
<evidence type="ECO:0000313" key="4">
    <source>
        <dbReference type="Proteomes" id="UP000010478"/>
    </source>
</evidence>
<dbReference type="Gene3D" id="3.30.2310.20">
    <property type="entry name" value="RelE-like"/>
    <property type="match status" value="1"/>
</dbReference>
<dbReference type="NCBIfam" id="TIGR02385">
    <property type="entry name" value="RelE_StbE"/>
    <property type="match status" value="1"/>
</dbReference>
<dbReference type="GeneID" id="303676280"/>
<keyword evidence="2" id="KW-1277">Toxin-antitoxin system</keyword>
<dbReference type="InterPro" id="IPR007712">
    <property type="entry name" value="RelE/ParE_toxin"/>
</dbReference>
<evidence type="ECO:0000313" key="3">
    <source>
        <dbReference type="EMBL" id="AFZ08354.1"/>
    </source>
</evidence>
<reference evidence="3 4" key="1">
    <citation type="submission" date="2012-05" db="EMBL/GenBank/DDBJ databases">
        <title>Finished chromosome of genome of Oscillatoria sp. PCC 7112.</title>
        <authorList>
            <consortium name="US DOE Joint Genome Institute"/>
            <person name="Gugger M."/>
            <person name="Coursin T."/>
            <person name="Rippka R."/>
            <person name="Tandeau De Marsac N."/>
            <person name="Huntemann M."/>
            <person name="Wei C.-L."/>
            <person name="Han J."/>
            <person name="Detter J.C."/>
            <person name="Han C."/>
            <person name="Tapia R."/>
            <person name="Davenport K."/>
            <person name="Daligault H."/>
            <person name="Erkkila T."/>
            <person name="Gu W."/>
            <person name="Munk A.C.C."/>
            <person name="Teshima H."/>
            <person name="Xu Y."/>
            <person name="Chain P."/>
            <person name="Chen A."/>
            <person name="Krypides N."/>
            <person name="Mavromatis K."/>
            <person name="Markowitz V."/>
            <person name="Szeto E."/>
            <person name="Ivanova N."/>
            <person name="Mikhailova N."/>
            <person name="Ovchinnikova G."/>
            <person name="Pagani I."/>
            <person name="Pati A."/>
            <person name="Goodwin L."/>
            <person name="Peters L."/>
            <person name="Pitluck S."/>
            <person name="Woyke T."/>
            <person name="Kerfeld C."/>
        </authorList>
    </citation>
    <scope>NUCLEOTIDE SEQUENCE [LARGE SCALE GENOMIC DNA]</scope>
    <source>
        <strain evidence="3 4">PCC 7112</strain>
    </source>
</reference>
<organism evidence="3 4">
    <name type="scientific">Phormidium nigroviride PCC 7112</name>
    <dbReference type="NCBI Taxonomy" id="179408"/>
    <lineage>
        <taxon>Bacteria</taxon>
        <taxon>Bacillati</taxon>
        <taxon>Cyanobacteriota</taxon>
        <taxon>Cyanophyceae</taxon>
        <taxon>Oscillatoriophycideae</taxon>
        <taxon>Oscillatoriales</taxon>
        <taxon>Oscillatoriaceae</taxon>
        <taxon>Phormidium</taxon>
    </lineage>
</organism>
<name>K9VLD9_9CYAN</name>
<keyword evidence="4" id="KW-1185">Reference proteome</keyword>
<dbReference type="Proteomes" id="UP000010478">
    <property type="component" value="Chromosome"/>
</dbReference>
<dbReference type="STRING" id="179408.Osc7112_4020"/>
<dbReference type="InterPro" id="IPR051803">
    <property type="entry name" value="TA_system_RelE-like_toxin"/>
</dbReference>
<dbReference type="RefSeq" id="WP_006634284.1">
    <property type="nucleotide sequence ID" value="NC_019729.1"/>
</dbReference>